<reference evidence="3 4" key="1">
    <citation type="submission" date="2022-01" db="EMBL/GenBank/DDBJ databases">
        <title>Dethiosulfovibrio faecalis sp. nov., a novel proteolytic, non-sulfur-reducing bacterium isolated from a marine aquaculture solid waste bioreactor.</title>
        <authorList>
            <person name="Grabowski S."/>
            <person name="Apolinario E."/>
            <person name="Schneider N."/>
            <person name="Marshall C.W."/>
            <person name="Sowers K.R."/>
        </authorList>
    </citation>
    <scope>NUCLEOTIDE SEQUENCE [LARGE SCALE GENOMIC DNA]</scope>
    <source>
        <strain evidence="3 4">DSM 12537</strain>
    </source>
</reference>
<keyword evidence="3" id="KW-0969">Cilium</keyword>
<keyword evidence="4" id="KW-1185">Reference proteome</keyword>
<sequence length="225" mass="24826">MEAKTLLGKDPQLIGSKVDISIVAGLYKGQYPSRLEDGDGDVWKLSHPFLGGGLLPMYRGVELKLSLNSDKSVYNVTGSVLGTVREGSVVLLVVKVSGEVQKLQRRRFVRVPCMLDLEVAPLGFFLDGRHGWLDGVAKDVSLGGAKVALKGNVTSFFKDMSRSILKLPLDDVVSYLSCRLVVVRYMKEHDVTELALAFDFLPATLEKSLGRFIREKELASRRDGR</sequence>
<dbReference type="Proteomes" id="UP001200430">
    <property type="component" value="Unassembled WGS sequence"/>
</dbReference>
<dbReference type="Pfam" id="PF12945">
    <property type="entry name" value="PilZNR"/>
    <property type="match status" value="1"/>
</dbReference>
<evidence type="ECO:0000259" key="2">
    <source>
        <dbReference type="Pfam" id="PF12945"/>
    </source>
</evidence>
<evidence type="ECO:0000259" key="1">
    <source>
        <dbReference type="Pfam" id="PF07238"/>
    </source>
</evidence>
<feature type="domain" description="PilZ" evidence="1">
    <location>
        <begin position="104"/>
        <end position="214"/>
    </location>
</feature>
<dbReference type="Pfam" id="PF07238">
    <property type="entry name" value="PilZ"/>
    <property type="match status" value="1"/>
</dbReference>
<organism evidence="3 4">
    <name type="scientific">Dethiosulfovibrio marinus</name>
    <dbReference type="NCBI Taxonomy" id="133532"/>
    <lineage>
        <taxon>Bacteria</taxon>
        <taxon>Thermotogati</taxon>
        <taxon>Synergistota</taxon>
        <taxon>Synergistia</taxon>
        <taxon>Synergistales</taxon>
        <taxon>Dethiosulfovibrionaceae</taxon>
        <taxon>Dethiosulfovibrio</taxon>
    </lineage>
</organism>
<evidence type="ECO:0000313" key="3">
    <source>
        <dbReference type="EMBL" id="MCF4141615.1"/>
    </source>
</evidence>
<keyword evidence="3" id="KW-0282">Flagellum</keyword>
<dbReference type="EMBL" id="JAKGUD010000002">
    <property type="protein sequence ID" value="MCF4141615.1"/>
    <property type="molecule type" value="Genomic_DNA"/>
</dbReference>
<dbReference type="InterPro" id="IPR009875">
    <property type="entry name" value="PilZ_domain"/>
</dbReference>
<feature type="domain" description="Type III secretion system flagellar brake protein YcgR PilZN" evidence="2">
    <location>
        <begin position="14"/>
        <end position="93"/>
    </location>
</feature>
<accession>A0ABS9EKD6</accession>
<proteinExistence type="predicted"/>
<name>A0ABS9EKD6_9BACT</name>
<dbReference type="RefSeq" id="WP_236098113.1">
    <property type="nucleotide sequence ID" value="NZ_JAKGUD010000002.1"/>
</dbReference>
<keyword evidence="3" id="KW-0966">Cell projection</keyword>
<gene>
    <name evidence="3" type="ORF">L2W38_02120</name>
</gene>
<dbReference type="InterPro" id="IPR009926">
    <property type="entry name" value="T3SS_YcgR_PilZN"/>
</dbReference>
<comment type="caution">
    <text evidence="3">The sequence shown here is derived from an EMBL/GenBank/DDBJ whole genome shotgun (WGS) entry which is preliminary data.</text>
</comment>
<evidence type="ECO:0000313" key="4">
    <source>
        <dbReference type="Proteomes" id="UP001200430"/>
    </source>
</evidence>
<protein>
    <submittedName>
        <fullName evidence="3">Flagellar brake domain-containing protein</fullName>
    </submittedName>
</protein>
<dbReference type="Gene3D" id="2.40.10.220">
    <property type="entry name" value="predicted glycosyltransferase like domains"/>
    <property type="match status" value="1"/>
</dbReference>